<comment type="caution">
    <text evidence="2">The sequence shown here is derived from an EMBL/GenBank/DDBJ whole genome shotgun (WGS) entry which is preliminary data.</text>
</comment>
<feature type="transmembrane region" description="Helical" evidence="1">
    <location>
        <begin position="185"/>
        <end position="208"/>
    </location>
</feature>
<dbReference type="EMBL" id="CAXAMN010023695">
    <property type="protein sequence ID" value="CAK9079813.1"/>
    <property type="molecule type" value="Genomic_DNA"/>
</dbReference>
<feature type="transmembrane region" description="Helical" evidence="1">
    <location>
        <begin position="69"/>
        <end position="88"/>
    </location>
</feature>
<feature type="transmembrane region" description="Helical" evidence="1">
    <location>
        <begin position="328"/>
        <end position="352"/>
    </location>
</feature>
<feature type="transmembrane region" description="Helical" evidence="1">
    <location>
        <begin position="35"/>
        <end position="54"/>
    </location>
</feature>
<feature type="transmembrane region" description="Helical" evidence="1">
    <location>
        <begin position="364"/>
        <end position="381"/>
    </location>
</feature>
<gene>
    <name evidence="2" type="ORF">CCMP2556_LOCUS39241</name>
</gene>
<feature type="transmembrane region" description="Helical" evidence="1">
    <location>
        <begin position="157"/>
        <end position="179"/>
    </location>
</feature>
<keyword evidence="1" id="KW-0812">Transmembrane</keyword>
<evidence type="ECO:0000256" key="1">
    <source>
        <dbReference type="SAM" id="Phobius"/>
    </source>
</evidence>
<keyword evidence="1" id="KW-0472">Membrane</keyword>
<sequence length="391" mass="40163">MGGLTAVGFKLLRHDVLRVRRLSTSLQKAKQAQHLAVAVAAGGAVGGVLFHSVVDEVVHLPSGNLSTEAPSICGFAAGGAVAAVVASTTPQRMGLFNSIVQTSAITRAPWTTVARTAGFGLGVGLRTASNLWICLGANATGAVCGAMTSLNPSESTFTLAFPLVSFSVFTLLVVPAFWAGICFGAVGLATGAAAGVWLAQGGCGVVALSTRQAALRRAFVRCCVASPVALAGSVAMGLAPNVLSLVMAKMDAIQFGDVYHPEASQEYRTPSVDWTTRSAKVGASVTEVYKLEAAKCRLEAFCVVAGQPVGPGADEPLCDKVRECVDRAAMFCSWLCLALLPGALGFCLETVFFEPVRPEHTVPGLVGALVATTLASPALAAEKSLAQKLEA</sequence>
<evidence type="ECO:0008006" key="4">
    <source>
        <dbReference type="Google" id="ProtNLM"/>
    </source>
</evidence>
<keyword evidence="1" id="KW-1133">Transmembrane helix</keyword>
<evidence type="ECO:0000313" key="3">
    <source>
        <dbReference type="Proteomes" id="UP001642484"/>
    </source>
</evidence>
<dbReference type="Proteomes" id="UP001642484">
    <property type="component" value="Unassembled WGS sequence"/>
</dbReference>
<organism evidence="2 3">
    <name type="scientific">Durusdinium trenchii</name>
    <dbReference type="NCBI Taxonomy" id="1381693"/>
    <lineage>
        <taxon>Eukaryota</taxon>
        <taxon>Sar</taxon>
        <taxon>Alveolata</taxon>
        <taxon>Dinophyceae</taxon>
        <taxon>Suessiales</taxon>
        <taxon>Symbiodiniaceae</taxon>
        <taxon>Durusdinium</taxon>
    </lineage>
</organism>
<reference evidence="2 3" key="1">
    <citation type="submission" date="2024-02" db="EMBL/GenBank/DDBJ databases">
        <authorList>
            <person name="Chen Y."/>
            <person name="Shah S."/>
            <person name="Dougan E. K."/>
            <person name="Thang M."/>
            <person name="Chan C."/>
        </authorList>
    </citation>
    <scope>NUCLEOTIDE SEQUENCE [LARGE SCALE GENOMIC DNA]</scope>
</reference>
<evidence type="ECO:0000313" key="2">
    <source>
        <dbReference type="EMBL" id="CAK9079813.1"/>
    </source>
</evidence>
<accession>A0ABP0PUV3</accession>
<keyword evidence="3" id="KW-1185">Reference proteome</keyword>
<protein>
    <recommendedName>
        <fullName evidence="4">H(+)-exporting diphosphatase</fullName>
    </recommendedName>
</protein>
<name>A0ABP0PUV3_9DINO</name>
<proteinExistence type="predicted"/>